<gene>
    <name evidence="10" type="ORF">E6H00_17690</name>
</gene>
<sequence>RRHGGFSITELMVVVAIVAILLGIGAPSYRYITNSYRMSAEVNGLLGDLQYARAEAIRQGQYATACVSSDGVSCTGDTDWAKGWIVFSVSDPNNNQTVTAGVLRVQGAFTGTTPDTFIADSSVTAITYNREGFATTAAGFAGTTLTLHDSTANSAWSRCLVITAVGLMTTQTHVSNPGTCT</sequence>
<evidence type="ECO:0000313" key="11">
    <source>
        <dbReference type="Proteomes" id="UP000318509"/>
    </source>
</evidence>
<proteinExistence type="predicted"/>
<dbReference type="Gene3D" id="3.55.40.10">
    <property type="entry name" value="minor pseudopilin epsh domain"/>
    <property type="match status" value="1"/>
</dbReference>
<dbReference type="Pfam" id="PF12019">
    <property type="entry name" value="GspH"/>
    <property type="match status" value="1"/>
</dbReference>
<keyword evidence="2" id="KW-1003">Cell membrane</keyword>
<feature type="transmembrane region" description="Helical" evidence="8">
    <location>
        <begin position="6"/>
        <end position="29"/>
    </location>
</feature>
<dbReference type="NCBIfam" id="TIGR02532">
    <property type="entry name" value="IV_pilin_GFxxxE"/>
    <property type="match status" value="1"/>
</dbReference>
<dbReference type="InterPro" id="IPR045584">
    <property type="entry name" value="Pilin-like"/>
</dbReference>
<accession>A0A537JT80</accession>
<evidence type="ECO:0000259" key="9">
    <source>
        <dbReference type="Pfam" id="PF12019"/>
    </source>
</evidence>
<keyword evidence="6 8" id="KW-1133">Transmembrane helix</keyword>
<dbReference type="Pfam" id="PF07963">
    <property type="entry name" value="N_methyl"/>
    <property type="match status" value="1"/>
</dbReference>
<keyword evidence="5 8" id="KW-0812">Transmembrane</keyword>
<evidence type="ECO:0000256" key="4">
    <source>
        <dbReference type="ARBA" id="ARBA00022519"/>
    </source>
</evidence>
<evidence type="ECO:0000256" key="8">
    <source>
        <dbReference type="SAM" id="Phobius"/>
    </source>
</evidence>
<dbReference type="EMBL" id="VBAK01000187">
    <property type="protein sequence ID" value="TMI86700.1"/>
    <property type="molecule type" value="Genomic_DNA"/>
</dbReference>
<comment type="subcellular location">
    <subcellularLocation>
        <location evidence="1">Cell inner membrane</location>
        <topology evidence="1">Single-pass membrane protein</topology>
    </subcellularLocation>
</comment>
<dbReference type="SUPFAM" id="SSF54523">
    <property type="entry name" value="Pili subunits"/>
    <property type="match status" value="1"/>
</dbReference>
<evidence type="ECO:0000256" key="1">
    <source>
        <dbReference type="ARBA" id="ARBA00004377"/>
    </source>
</evidence>
<organism evidence="10 11">
    <name type="scientific">Candidatus Segetimicrobium genomatis</name>
    <dbReference type="NCBI Taxonomy" id="2569760"/>
    <lineage>
        <taxon>Bacteria</taxon>
        <taxon>Bacillati</taxon>
        <taxon>Candidatus Sysuimicrobiota</taxon>
        <taxon>Candidatus Sysuimicrobiia</taxon>
        <taxon>Candidatus Sysuimicrobiales</taxon>
        <taxon>Candidatus Segetimicrobiaceae</taxon>
        <taxon>Candidatus Segetimicrobium</taxon>
    </lineage>
</organism>
<dbReference type="AlphaFoldDB" id="A0A537JT80"/>
<evidence type="ECO:0000256" key="6">
    <source>
        <dbReference type="ARBA" id="ARBA00022989"/>
    </source>
</evidence>
<reference evidence="10 11" key="1">
    <citation type="journal article" date="2019" name="Nat. Microbiol.">
        <title>Mediterranean grassland soil C-N compound turnover is dependent on rainfall and depth, and is mediated by genomically divergent microorganisms.</title>
        <authorList>
            <person name="Diamond S."/>
            <person name="Andeer P.F."/>
            <person name="Li Z."/>
            <person name="Crits-Christoph A."/>
            <person name="Burstein D."/>
            <person name="Anantharaman K."/>
            <person name="Lane K.R."/>
            <person name="Thomas B.C."/>
            <person name="Pan C."/>
            <person name="Northen T.R."/>
            <person name="Banfield J.F."/>
        </authorList>
    </citation>
    <scope>NUCLEOTIDE SEQUENCE [LARGE SCALE GENOMIC DNA]</scope>
    <source>
        <strain evidence="10">NP_3</strain>
    </source>
</reference>
<evidence type="ECO:0000256" key="5">
    <source>
        <dbReference type="ARBA" id="ARBA00022692"/>
    </source>
</evidence>
<dbReference type="InterPro" id="IPR022346">
    <property type="entry name" value="T2SS_GspH"/>
</dbReference>
<feature type="domain" description="General secretion pathway GspH" evidence="9">
    <location>
        <begin position="42"/>
        <end position="166"/>
    </location>
</feature>
<keyword evidence="3" id="KW-0488">Methylation</keyword>
<keyword evidence="4" id="KW-0997">Cell inner membrane</keyword>
<evidence type="ECO:0000256" key="2">
    <source>
        <dbReference type="ARBA" id="ARBA00022475"/>
    </source>
</evidence>
<dbReference type="GO" id="GO:0015628">
    <property type="term" value="P:protein secretion by the type II secretion system"/>
    <property type="evidence" value="ECO:0007669"/>
    <property type="project" value="InterPro"/>
</dbReference>
<evidence type="ECO:0000313" key="10">
    <source>
        <dbReference type="EMBL" id="TMI86700.1"/>
    </source>
</evidence>
<dbReference type="GO" id="GO:0015627">
    <property type="term" value="C:type II protein secretion system complex"/>
    <property type="evidence" value="ECO:0007669"/>
    <property type="project" value="InterPro"/>
</dbReference>
<dbReference type="GO" id="GO:0005886">
    <property type="term" value="C:plasma membrane"/>
    <property type="evidence" value="ECO:0007669"/>
    <property type="project" value="UniProtKB-SubCell"/>
</dbReference>
<dbReference type="Proteomes" id="UP000318509">
    <property type="component" value="Unassembled WGS sequence"/>
</dbReference>
<feature type="non-terminal residue" evidence="10">
    <location>
        <position position="1"/>
    </location>
</feature>
<comment type="caution">
    <text evidence="10">The sequence shown here is derived from an EMBL/GenBank/DDBJ whole genome shotgun (WGS) entry which is preliminary data.</text>
</comment>
<protein>
    <submittedName>
        <fullName evidence="10">Prepilin-type N-terminal cleavage/methylation domain-containing protein</fullName>
    </submittedName>
</protein>
<keyword evidence="7 8" id="KW-0472">Membrane</keyword>
<name>A0A537JT80_9BACT</name>
<dbReference type="InterPro" id="IPR012902">
    <property type="entry name" value="N_methyl_site"/>
</dbReference>
<evidence type="ECO:0000256" key="3">
    <source>
        <dbReference type="ARBA" id="ARBA00022481"/>
    </source>
</evidence>
<evidence type="ECO:0000256" key="7">
    <source>
        <dbReference type="ARBA" id="ARBA00023136"/>
    </source>
</evidence>